<keyword evidence="4" id="KW-1185">Reference proteome</keyword>
<dbReference type="PANTHER" id="PTHR37461:SF1">
    <property type="entry name" value="ANTI-SIGMA-K FACTOR RSKA"/>
    <property type="match status" value="1"/>
</dbReference>
<feature type="transmembrane region" description="Helical" evidence="1">
    <location>
        <begin position="111"/>
        <end position="132"/>
    </location>
</feature>
<evidence type="ECO:0000259" key="2">
    <source>
        <dbReference type="Pfam" id="PF10099"/>
    </source>
</evidence>
<keyword evidence="1" id="KW-0812">Transmembrane</keyword>
<dbReference type="InterPro" id="IPR018764">
    <property type="entry name" value="RskA_C"/>
</dbReference>
<accession>A0A1G6M8T6</accession>
<keyword evidence="1" id="KW-0472">Membrane</keyword>
<protein>
    <submittedName>
        <fullName evidence="3">Anti-sigma-K factor RskA</fullName>
    </submittedName>
</protein>
<dbReference type="Proteomes" id="UP000198781">
    <property type="component" value="Unassembled WGS sequence"/>
</dbReference>
<feature type="domain" description="Anti-sigma K factor RskA C-terminal" evidence="2">
    <location>
        <begin position="119"/>
        <end position="259"/>
    </location>
</feature>
<gene>
    <name evidence="3" type="ORF">SAMN05192589_102351</name>
</gene>
<dbReference type="PANTHER" id="PTHR37461">
    <property type="entry name" value="ANTI-SIGMA-K FACTOR RSKA"/>
    <property type="match status" value="1"/>
</dbReference>
<dbReference type="AlphaFoldDB" id="A0A1G6M8T6"/>
<dbReference type="OrthoDB" id="8617430at2"/>
<dbReference type="GO" id="GO:0005886">
    <property type="term" value="C:plasma membrane"/>
    <property type="evidence" value="ECO:0007669"/>
    <property type="project" value="InterPro"/>
</dbReference>
<name>A0A1G6M8T6_9BURK</name>
<sequence>MNLSKTPELLDRLAAAYALGTLRGGARRRFETLAREHAGVRAAALVWQSRWSGLTELQAEQAPPPEVWVRIHNLVQAEKQREAMRAARQGAVPAQTDGANGGAGGWLRSVLLWRGAAALGALATVAAVVVGLNTHQRLRTESGAQIAQLRQQLEATPQVRYVAVLADAKADPSMLVTFDAQKNALVLQRVGGFHEGSDKSLQLWALPPGGGPRSLGVLGTQALLTLNTPESAVKNVPTLAVSLEPQGGVPGDKGPTGPVLFKGALIERML</sequence>
<evidence type="ECO:0000313" key="4">
    <source>
        <dbReference type="Proteomes" id="UP000198781"/>
    </source>
</evidence>
<evidence type="ECO:0000256" key="1">
    <source>
        <dbReference type="SAM" id="Phobius"/>
    </source>
</evidence>
<dbReference type="STRING" id="187868.SAMN05192589_102351"/>
<dbReference type="EMBL" id="FMZC01000002">
    <property type="protein sequence ID" value="SDC51860.1"/>
    <property type="molecule type" value="Genomic_DNA"/>
</dbReference>
<proteinExistence type="predicted"/>
<keyword evidence="1" id="KW-1133">Transmembrane helix</keyword>
<dbReference type="RefSeq" id="WP_092740695.1">
    <property type="nucleotide sequence ID" value="NZ_FMZC01000002.1"/>
</dbReference>
<reference evidence="3 4" key="1">
    <citation type="submission" date="2016-10" db="EMBL/GenBank/DDBJ databases">
        <authorList>
            <person name="de Groot N.N."/>
        </authorList>
    </citation>
    <scope>NUCLEOTIDE SEQUENCE [LARGE SCALE GENOMIC DNA]</scope>
    <source>
        <strain evidence="3 4">DSM 16619</strain>
    </source>
</reference>
<evidence type="ECO:0000313" key="3">
    <source>
        <dbReference type="EMBL" id="SDC51860.1"/>
    </source>
</evidence>
<dbReference type="GO" id="GO:0006417">
    <property type="term" value="P:regulation of translation"/>
    <property type="evidence" value="ECO:0007669"/>
    <property type="project" value="TreeGrafter"/>
</dbReference>
<organism evidence="3 4">
    <name type="scientific">Paracidovorax valerianellae</name>
    <dbReference type="NCBI Taxonomy" id="187868"/>
    <lineage>
        <taxon>Bacteria</taxon>
        <taxon>Pseudomonadati</taxon>
        <taxon>Pseudomonadota</taxon>
        <taxon>Betaproteobacteria</taxon>
        <taxon>Burkholderiales</taxon>
        <taxon>Comamonadaceae</taxon>
        <taxon>Paracidovorax</taxon>
    </lineage>
</organism>
<dbReference type="Pfam" id="PF10099">
    <property type="entry name" value="RskA_C"/>
    <property type="match status" value="1"/>
</dbReference>
<dbReference type="GO" id="GO:0016989">
    <property type="term" value="F:sigma factor antagonist activity"/>
    <property type="evidence" value="ECO:0007669"/>
    <property type="project" value="TreeGrafter"/>
</dbReference>
<dbReference type="InterPro" id="IPR051474">
    <property type="entry name" value="Anti-sigma-K/W_factor"/>
</dbReference>